<feature type="region of interest" description="Disordered" evidence="11">
    <location>
        <begin position="584"/>
        <end position="620"/>
    </location>
</feature>
<comment type="caution">
    <text evidence="14">The sequence shown here is derived from an EMBL/GenBank/DDBJ whole genome shotgun (WGS) entry which is preliminary data.</text>
</comment>
<evidence type="ECO:0000256" key="3">
    <source>
        <dbReference type="ARBA" id="ARBA00008142"/>
    </source>
</evidence>
<protein>
    <recommendedName>
        <fullName evidence="5">Nucleoside diphosphate kinase</fullName>
        <ecNumber evidence="4">2.7.4.6</ecNumber>
    </recommendedName>
</protein>
<dbReference type="EC" id="2.7.4.6" evidence="4"/>
<feature type="signal peptide" evidence="12">
    <location>
        <begin position="1"/>
        <end position="17"/>
    </location>
</feature>
<dbReference type="PANTHER" id="PTHR43918">
    <property type="entry name" value="ACETYLCHOLINESTERASE"/>
    <property type="match status" value="1"/>
</dbReference>
<evidence type="ECO:0000256" key="7">
    <source>
        <dbReference type="ARBA" id="ARBA00022777"/>
    </source>
</evidence>
<evidence type="ECO:0000313" key="15">
    <source>
        <dbReference type="Proteomes" id="UP000070121"/>
    </source>
</evidence>
<dbReference type="PROSITE" id="PS51374">
    <property type="entry name" value="NDPK_LIKE"/>
    <property type="match status" value="1"/>
</dbReference>
<feature type="binding site" evidence="9">
    <location>
        <position position="798"/>
    </location>
    <ligand>
        <name>ATP</name>
        <dbReference type="ChEBI" id="CHEBI:30616"/>
    </ligand>
</feature>
<dbReference type="HAMAP" id="MF_00451">
    <property type="entry name" value="NDP_kinase"/>
    <property type="match status" value="1"/>
</dbReference>
<comment type="cofactor">
    <cofactor evidence="1">
        <name>Mg(2+)</name>
        <dbReference type="ChEBI" id="CHEBI:18420"/>
    </cofactor>
</comment>
<dbReference type="InterPro" id="IPR036850">
    <property type="entry name" value="NDK-like_dom_sf"/>
</dbReference>
<sequence length="847" mass="91816">MAHLLVLLLAVVSGTLCQEAPQVQTRNGSYTGVHLPLLNQDYFLGMPFAQPPVQGPLRFSPPASLNTSWTGSRDATQFGNICYGYGNDNNRLAALGFKISEDCLSINVVRPSNYTDQLMPVAVYIYGGGYFQGGSADPRLNFSSMICDSVAAGKPIIGVSFNYRLSAFGFLGGSELVAAGAANLGFRDQRLALHWNIAAFGGDPAEVTIFGNSAGAGSVGAQLLAYNGRDDGLFRGAISQSGAPAGFSPFSSFLDVAKWDEVYDNITAGAGCNTTDTLDCLRNVPIDVLNAVINSTATSGASYGLVFDGDFVADAPGAQLAKGNFVKVPYIIGHNTDEGSAFLPGNNFDNATFYPTSKIDTDEQFRDYIVSLKANETVASRLFELYPQNATDQALATYSDDLGAELGYQYKRAVTLAGDSNIIAPTRYTAQMWAAYNVPLYKYRWNVIVSGLPRYIGATHAKEIFFVFNDQSRDDYDVWPLLEKPQSFSDLASIMATAWASFVATGDPNSNGSGEFNIPKSLINIGRLLTLSIVVNGTNWPLYNESKKNFVFTGNVSSHVEDDDTPYNTVHRLHIFAQFHPMADSEPHHHTGGAQDNDPASKHKKPQQNNANAPPPESFPEYARRTAEKLPPPTFIILALLFGLYIIFSSSQQNQRSAADLSSPPVAPSVVTTTIYQEHQPSSTPTVVVDTSPKMSTEQTFIAIKPDGVQRGLIGPIVSRFETRGFKLVAIKLMTPGKEHLQAHYADLKDKPFFAGLIEYMNSGPICAMVWEGRDAVKTGRVLLGATNPLASAPGTIRGDYAIDVGRNVCHGSDSVENAKKEIALWFKDGDVVSYKSSQFDWVYEKP</sequence>
<evidence type="ECO:0000256" key="4">
    <source>
        <dbReference type="ARBA" id="ARBA00012966"/>
    </source>
</evidence>
<evidence type="ECO:0000256" key="10">
    <source>
        <dbReference type="RuleBase" id="RU004011"/>
    </source>
</evidence>
<dbReference type="Proteomes" id="UP000070121">
    <property type="component" value="Unassembled WGS sequence"/>
</dbReference>
<dbReference type="Gene3D" id="3.40.50.1820">
    <property type="entry name" value="alpha/beta hydrolase"/>
    <property type="match status" value="1"/>
</dbReference>
<dbReference type="Pfam" id="PF00135">
    <property type="entry name" value="COesterase"/>
    <property type="match status" value="1"/>
</dbReference>
<feature type="binding site" evidence="9">
    <location>
        <position position="781"/>
    </location>
    <ligand>
        <name>ATP</name>
        <dbReference type="ChEBI" id="CHEBI:30616"/>
    </ligand>
</feature>
<comment type="similarity">
    <text evidence="3 9 10">Belongs to the NDK family.</text>
</comment>
<dbReference type="PROSITE" id="PS00469">
    <property type="entry name" value="NDPK"/>
    <property type="match status" value="1"/>
</dbReference>
<dbReference type="PANTHER" id="PTHR43918:SF4">
    <property type="entry name" value="CARBOXYLIC ESTER HYDROLASE"/>
    <property type="match status" value="1"/>
</dbReference>
<dbReference type="Pfam" id="PF00334">
    <property type="entry name" value="NDK"/>
    <property type="match status" value="1"/>
</dbReference>
<dbReference type="PROSITE" id="PS00122">
    <property type="entry name" value="CARBOXYLESTERASE_B_1"/>
    <property type="match status" value="1"/>
</dbReference>
<dbReference type="Gene3D" id="3.30.70.141">
    <property type="entry name" value="Nucleoside diphosphate kinase-like domain"/>
    <property type="match status" value="1"/>
</dbReference>
<reference evidence="14 15" key="1">
    <citation type="submission" date="2014-02" db="EMBL/GenBank/DDBJ databases">
        <title>The genome sequence of Colletotrichum salicis CBS 607.94.</title>
        <authorList>
            <person name="Baroncelli R."/>
            <person name="Thon M.R."/>
        </authorList>
    </citation>
    <scope>NUCLEOTIDE SEQUENCE [LARGE SCALE GENOMIC DNA]</scope>
    <source>
        <strain evidence="14 15">CBS 607.94</strain>
    </source>
</reference>
<evidence type="ECO:0000259" key="13">
    <source>
        <dbReference type="SMART" id="SM00562"/>
    </source>
</evidence>
<dbReference type="InterPro" id="IPR034907">
    <property type="entry name" value="NDK-like_dom"/>
</dbReference>
<dbReference type="NCBIfam" id="NF001908">
    <property type="entry name" value="PRK00668.1"/>
    <property type="match status" value="1"/>
</dbReference>
<evidence type="ECO:0000256" key="6">
    <source>
        <dbReference type="ARBA" id="ARBA00022679"/>
    </source>
</evidence>
<dbReference type="SMART" id="SM00562">
    <property type="entry name" value="NDK"/>
    <property type="match status" value="1"/>
</dbReference>
<keyword evidence="12" id="KW-0732">Signal</keyword>
<gene>
    <name evidence="14" type="ORF">CSAL01_01320</name>
</gene>
<dbReference type="InterPro" id="IPR023005">
    <property type="entry name" value="Nucleoside_diP_kinase_AS"/>
</dbReference>
<dbReference type="GO" id="GO:0006228">
    <property type="term" value="P:UTP biosynthetic process"/>
    <property type="evidence" value="ECO:0007669"/>
    <property type="project" value="InterPro"/>
</dbReference>
<organism evidence="14 15">
    <name type="scientific">Colletotrichum salicis</name>
    <dbReference type="NCBI Taxonomy" id="1209931"/>
    <lineage>
        <taxon>Eukaryota</taxon>
        <taxon>Fungi</taxon>
        <taxon>Dikarya</taxon>
        <taxon>Ascomycota</taxon>
        <taxon>Pezizomycotina</taxon>
        <taxon>Sordariomycetes</taxon>
        <taxon>Hypocreomycetidae</taxon>
        <taxon>Glomerellales</taxon>
        <taxon>Glomerellaceae</taxon>
        <taxon>Colletotrichum</taxon>
        <taxon>Colletotrichum acutatum species complex</taxon>
    </lineage>
</organism>
<evidence type="ECO:0000256" key="12">
    <source>
        <dbReference type="SAM" id="SignalP"/>
    </source>
</evidence>
<evidence type="ECO:0000256" key="9">
    <source>
        <dbReference type="PROSITE-ProRule" id="PRU00706"/>
    </source>
</evidence>
<evidence type="ECO:0000256" key="8">
    <source>
        <dbReference type="ARBA" id="ARBA00022801"/>
    </source>
</evidence>
<name>A0A135UUK5_9PEZI</name>
<dbReference type="SUPFAM" id="SSF54919">
    <property type="entry name" value="Nucleoside diphosphate kinase, NDK"/>
    <property type="match status" value="1"/>
</dbReference>
<evidence type="ECO:0000256" key="5">
    <source>
        <dbReference type="ARBA" id="ARBA00017632"/>
    </source>
</evidence>
<dbReference type="FunFam" id="3.30.70.141:FF:000002">
    <property type="entry name" value="Nucleoside diphosphate kinase"/>
    <property type="match status" value="1"/>
</dbReference>
<accession>A0A135UUK5</accession>
<dbReference type="STRING" id="1209931.A0A135UUK5"/>
<keyword evidence="6" id="KW-0808">Transferase</keyword>
<dbReference type="InterPro" id="IPR019826">
    <property type="entry name" value="Carboxylesterase_B_AS"/>
</dbReference>
<dbReference type="ESTHER" id="9pezi-a0a135uuk5">
    <property type="family name" value="Fungal_carboxylesterase_lipase"/>
</dbReference>
<dbReference type="InterPro" id="IPR029058">
    <property type="entry name" value="AB_hydrolase_fold"/>
</dbReference>
<dbReference type="SUPFAM" id="SSF53474">
    <property type="entry name" value="alpha/beta-Hydrolases"/>
    <property type="match status" value="1"/>
</dbReference>
<feature type="binding site" evidence="9">
    <location>
        <position position="787"/>
    </location>
    <ligand>
        <name>ATP</name>
        <dbReference type="ChEBI" id="CHEBI:30616"/>
    </ligand>
</feature>
<dbReference type="PRINTS" id="PR01243">
    <property type="entry name" value="NUCDPKINASE"/>
</dbReference>
<dbReference type="InterPro" id="IPR050654">
    <property type="entry name" value="AChE-related_enzymes"/>
</dbReference>
<dbReference type="InterPro" id="IPR002018">
    <property type="entry name" value="CarbesteraseB"/>
</dbReference>
<dbReference type="GO" id="GO:0052689">
    <property type="term" value="F:carboxylic ester hydrolase activity"/>
    <property type="evidence" value="ECO:0007669"/>
    <property type="project" value="TreeGrafter"/>
</dbReference>
<feature type="binding site" evidence="9">
    <location>
        <position position="753"/>
    </location>
    <ligand>
        <name>ATP</name>
        <dbReference type="ChEBI" id="CHEBI:30616"/>
    </ligand>
</feature>
<feature type="domain" description="Nucleoside diphosphate kinase-like" evidence="13">
    <location>
        <begin position="697"/>
        <end position="834"/>
    </location>
</feature>
<feature type="chain" id="PRO_5007805233" description="Nucleoside diphosphate kinase" evidence="12">
    <location>
        <begin position="18"/>
        <end position="847"/>
    </location>
</feature>
<comment type="similarity">
    <text evidence="2">Belongs to the type-B carboxylesterase/lipase family.</text>
</comment>
<feature type="binding site" evidence="9">
    <location>
        <position position="808"/>
    </location>
    <ligand>
        <name>ATP</name>
        <dbReference type="ChEBI" id="CHEBI:30616"/>
    </ligand>
</feature>
<dbReference type="OrthoDB" id="408631at2759"/>
<dbReference type="GO" id="GO:0004550">
    <property type="term" value="F:nucleoside diphosphate kinase activity"/>
    <property type="evidence" value="ECO:0007669"/>
    <property type="project" value="UniProtKB-EC"/>
</dbReference>
<keyword evidence="7" id="KW-0418">Kinase</keyword>
<dbReference type="GO" id="GO:0006183">
    <property type="term" value="P:GTP biosynthetic process"/>
    <property type="evidence" value="ECO:0007669"/>
    <property type="project" value="InterPro"/>
</dbReference>
<feature type="active site" description="Pros-phosphohistidine intermediate" evidence="9">
    <location>
        <position position="811"/>
    </location>
</feature>
<evidence type="ECO:0000313" key="14">
    <source>
        <dbReference type="EMBL" id="KXH64073.1"/>
    </source>
</evidence>
<dbReference type="CDD" id="cd04413">
    <property type="entry name" value="NDPk_I"/>
    <property type="match status" value="1"/>
</dbReference>
<evidence type="ECO:0000256" key="1">
    <source>
        <dbReference type="ARBA" id="ARBA00001946"/>
    </source>
</evidence>
<proteinExistence type="inferred from homology"/>
<evidence type="ECO:0000256" key="11">
    <source>
        <dbReference type="SAM" id="MobiDB-lite"/>
    </source>
</evidence>
<dbReference type="GO" id="GO:0006241">
    <property type="term" value="P:CTP biosynthetic process"/>
    <property type="evidence" value="ECO:0007669"/>
    <property type="project" value="InterPro"/>
</dbReference>
<evidence type="ECO:0000256" key="2">
    <source>
        <dbReference type="ARBA" id="ARBA00005964"/>
    </source>
</evidence>
<dbReference type="InterPro" id="IPR001564">
    <property type="entry name" value="Nucleoside_diP_kinase"/>
</dbReference>
<feature type="binding site" evidence="9">
    <location>
        <position position="705"/>
    </location>
    <ligand>
        <name>ATP</name>
        <dbReference type="ChEBI" id="CHEBI:30616"/>
    </ligand>
</feature>
<dbReference type="AlphaFoldDB" id="A0A135UUK5"/>
<keyword evidence="15" id="KW-1185">Reference proteome</keyword>
<keyword evidence="8" id="KW-0378">Hydrolase</keyword>
<dbReference type="EMBL" id="JFFI01001016">
    <property type="protein sequence ID" value="KXH64073.1"/>
    <property type="molecule type" value="Genomic_DNA"/>
</dbReference>